<dbReference type="RefSeq" id="WP_008487749.1">
    <property type="nucleotide sequence ID" value="NZ_AMRG01000003.1"/>
</dbReference>
<dbReference type="InterPro" id="IPR036513">
    <property type="entry name" value="STAS_dom_sf"/>
</dbReference>
<dbReference type="OrthoDB" id="5900662at2"/>
<organism evidence="2 3">
    <name type="scientific">Idiomarina xiamenensis 10-D-4</name>
    <dbReference type="NCBI Taxonomy" id="740709"/>
    <lineage>
        <taxon>Bacteria</taxon>
        <taxon>Pseudomonadati</taxon>
        <taxon>Pseudomonadota</taxon>
        <taxon>Gammaproteobacteria</taxon>
        <taxon>Alteromonadales</taxon>
        <taxon>Idiomarinaceae</taxon>
        <taxon>Idiomarina</taxon>
    </lineage>
</organism>
<gene>
    <name evidence="2" type="ORF">A10D4_03445</name>
</gene>
<dbReference type="PANTHER" id="PTHR35849">
    <property type="entry name" value="BLR2341 PROTEIN"/>
    <property type="match status" value="1"/>
</dbReference>
<dbReference type="SUPFAM" id="SSF52091">
    <property type="entry name" value="SpoIIaa-like"/>
    <property type="match status" value="1"/>
</dbReference>
<feature type="domain" description="STAS" evidence="1">
    <location>
        <begin position="12"/>
        <end position="97"/>
    </location>
</feature>
<protein>
    <submittedName>
        <fullName evidence="2">STAS domain-containing protein</fullName>
    </submittedName>
</protein>
<proteinExistence type="predicted"/>
<dbReference type="PATRIC" id="fig|740709.3.peg.694"/>
<dbReference type="Pfam" id="PF13466">
    <property type="entry name" value="STAS_2"/>
    <property type="match status" value="1"/>
</dbReference>
<evidence type="ECO:0000313" key="3">
    <source>
        <dbReference type="Proteomes" id="UP000014115"/>
    </source>
</evidence>
<dbReference type="InterPro" id="IPR058548">
    <property type="entry name" value="MlaB-like_STAS"/>
</dbReference>
<evidence type="ECO:0000313" key="2">
    <source>
        <dbReference type="EMBL" id="EKE85367.1"/>
    </source>
</evidence>
<dbReference type="PROSITE" id="PS50801">
    <property type="entry name" value="STAS"/>
    <property type="match status" value="1"/>
</dbReference>
<dbReference type="AlphaFoldDB" id="K2KF45"/>
<dbReference type="EMBL" id="AMRG01000003">
    <property type="protein sequence ID" value="EKE85367.1"/>
    <property type="molecule type" value="Genomic_DNA"/>
</dbReference>
<dbReference type="InterPro" id="IPR052746">
    <property type="entry name" value="MlaB_ABC_Transporter"/>
</dbReference>
<dbReference type="Proteomes" id="UP000014115">
    <property type="component" value="Unassembled WGS sequence"/>
</dbReference>
<comment type="caution">
    <text evidence="2">The sequence shown here is derived from an EMBL/GenBank/DDBJ whole genome shotgun (WGS) entry which is preliminary data.</text>
</comment>
<dbReference type="STRING" id="740709.A10D4_03445"/>
<dbReference type="InterPro" id="IPR002645">
    <property type="entry name" value="STAS_dom"/>
</dbReference>
<evidence type="ECO:0000259" key="1">
    <source>
        <dbReference type="PROSITE" id="PS50801"/>
    </source>
</evidence>
<dbReference type="eggNOG" id="COG3113">
    <property type="taxonomic scope" value="Bacteria"/>
</dbReference>
<reference evidence="2 3" key="1">
    <citation type="journal article" date="2012" name="J. Bacteriol.">
        <title>Genome Sequence of Idiomarina xiamenensis Type Strain 10-D-4.</title>
        <authorList>
            <person name="Lai Q."/>
            <person name="Wang L."/>
            <person name="Wang W."/>
            <person name="Shao Z."/>
        </authorList>
    </citation>
    <scope>NUCLEOTIDE SEQUENCE [LARGE SCALE GENOMIC DNA]</scope>
    <source>
        <strain evidence="2 3">10-D-4</strain>
    </source>
</reference>
<keyword evidence="3" id="KW-1185">Reference proteome</keyword>
<dbReference type="Gene3D" id="3.30.750.24">
    <property type="entry name" value="STAS domain"/>
    <property type="match status" value="1"/>
</dbReference>
<dbReference type="PANTHER" id="PTHR35849:SF1">
    <property type="entry name" value="INTERMEMBRANE PHOSPHOLIPID TRANSPORT SYSTEM BINDING PROTEIN MLAB"/>
    <property type="match status" value="1"/>
</dbReference>
<name>K2KF45_9GAMM</name>
<accession>K2KF45</accession>
<dbReference type="CDD" id="cd07043">
    <property type="entry name" value="STAS_anti-anti-sigma_factors"/>
    <property type="match status" value="1"/>
</dbReference>
<sequence>MTLAWQQQQQQVSFDGELTRQTVASAWQQRRQWLPQRGDVVVDLAQVSKVDSAGVAFLIEVMAELKPEQRRLTLQQANQQLREIVALSGVNDLLSLS</sequence>